<feature type="non-terminal residue" evidence="1">
    <location>
        <position position="1"/>
    </location>
</feature>
<dbReference type="Gene3D" id="2.60.40.10">
    <property type="entry name" value="Immunoglobulins"/>
    <property type="match status" value="1"/>
</dbReference>
<reference evidence="1" key="1">
    <citation type="submission" date="2018-05" db="EMBL/GenBank/DDBJ databases">
        <authorList>
            <person name="Lanie J.A."/>
            <person name="Ng W.-L."/>
            <person name="Kazmierczak K.M."/>
            <person name="Andrzejewski T.M."/>
            <person name="Davidsen T.M."/>
            <person name="Wayne K.J."/>
            <person name="Tettelin H."/>
            <person name="Glass J.I."/>
            <person name="Rusch D."/>
            <person name="Podicherti R."/>
            <person name="Tsui H.-C.T."/>
            <person name="Winkler M.E."/>
        </authorList>
    </citation>
    <scope>NUCLEOTIDE SEQUENCE</scope>
</reference>
<dbReference type="EMBL" id="UINC01055623">
    <property type="protein sequence ID" value="SVB74710.1"/>
    <property type="molecule type" value="Genomic_DNA"/>
</dbReference>
<dbReference type="AlphaFoldDB" id="A0A382GHS2"/>
<evidence type="ECO:0000313" key="1">
    <source>
        <dbReference type="EMBL" id="SVB74710.1"/>
    </source>
</evidence>
<dbReference type="InterPro" id="IPR013783">
    <property type="entry name" value="Ig-like_fold"/>
</dbReference>
<organism evidence="1">
    <name type="scientific">marine metagenome</name>
    <dbReference type="NCBI Taxonomy" id="408172"/>
    <lineage>
        <taxon>unclassified sequences</taxon>
        <taxon>metagenomes</taxon>
        <taxon>ecological metagenomes</taxon>
    </lineage>
</organism>
<proteinExistence type="predicted"/>
<protein>
    <submittedName>
        <fullName evidence="1">Uncharacterized protein</fullName>
    </submittedName>
</protein>
<sequence length="494" mass="56486">ALKTSISVNSAAHGWADGYEMGWSDWRVNRKQTQDDVFFYTQSDSFTPDLPEFKDQYIQHIMVYQRDGDWLGTNWDDTAQPYKLEAANTGENEFQGQKENQLLAYQYIGLGILDYLPDGDFVHPQDSHQPVSVKWWQSGNIDQFDYHDPNPLTHNDRDMFDAMVNEDENNITNTPIIDDLGENALVFGPYRLDPGEKAKIVIAFVGGSGADWLGEDEITWSLTPESISEHTLGERSLFRNLEKAKFAYENGFDIPDAPPDVEIWFGNSPMGQVVVNWSNDAEDALDPDYEGDEAKDVRGYRIYKSWPPSHFWHNGPWEFVTEIPIGDPAYYDSTRGVYSFTDTSSFSGYNYYYSVHTYDSGHSHWYDKNGNDLGPIPPLESGMVSPEQKNMIAITPYQGSRTVFDQMSEPIRVVPNPYRLDFDDPFHMYPDAGDPYKIRFINLPRKCIIRVYTASGDLVLEKKHLKETSGESAWRQESITLSGNVVSGIYFWVV</sequence>
<gene>
    <name evidence="1" type="ORF">METZ01_LOCUS227564</name>
</gene>
<accession>A0A382GHS2</accession>
<feature type="non-terminal residue" evidence="1">
    <location>
        <position position="494"/>
    </location>
</feature>
<name>A0A382GHS2_9ZZZZ</name>